<evidence type="ECO:0000313" key="1">
    <source>
        <dbReference type="EMBL" id="KAJ7406161.1"/>
    </source>
</evidence>
<comment type="caution">
    <text evidence="1">The sequence shown here is derived from an EMBL/GenBank/DDBJ whole genome shotgun (WGS) entry which is preliminary data.</text>
</comment>
<dbReference type="EMBL" id="WHWB01034675">
    <property type="protein sequence ID" value="KAJ7406161.1"/>
    <property type="molecule type" value="Genomic_DNA"/>
</dbReference>
<gene>
    <name evidence="1" type="ORF">WISP_135147</name>
</gene>
<dbReference type="Proteomes" id="UP001145742">
    <property type="component" value="Unassembled WGS sequence"/>
</dbReference>
<name>A0ABQ9CRE4_9PASS</name>
<protein>
    <submittedName>
        <fullName evidence="1">Uncharacterized protein</fullName>
    </submittedName>
</protein>
<proteinExistence type="predicted"/>
<keyword evidence="2" id="KW-1185">Reference proteome</keyword>
<sequence>MVTAPLPGQPTLMSNHPFCEEFLPNVQPKLPMVQLKTTSSHPVAGCLGEEANSQLATAPGHGVVESDKVPLEPPLLQCKQFQLPQALLTGLVLQTLHQLWCPSLESLQHLNVLPELRSPELVTGLEVPHQLPSTGEKIAMRHNPLNSETPFPLVISSDDMSTLQINMQSENIRF</sequence>
<accession>A0ABQ9CRE4</accession>
<organism evidence="1 2">
    <name type="scientific">Willisornis vidua</name>
    <name type="common">Xingu scale-backed antbird</name>
    <dbReference type="NCBI Taxonomy" id="1566151"/>
    <lineage>
        <taxon>Eukaryota</taxon>
        <taxon>Metazoa</taxon>
        <taxon>Chordata</taxon>
        <taxon>Craniata</taxon>
        <taxon>Vertebrata</taxon>
        <taxon>Euteleostomi</taxon>
        <taxon>Archelosauria</taxon>
        <taxon>Archosauria</taxon>
        <taxon>Dinosauria</taxon>
        <taxon>Saurischia</taxon>
        <taxon>Theropoda</taxon>
        <taxon>Coelurosauria</taxon>
        <taxon>Aves</taxon>
        <taxon>Neognathae</taxon>
        <taxon>Neoaves</taxon>
        <taxon>Telluraves</taxon>
        <taxon>Australaves</taxon>
        <taxon>Passeriformes</taxon>
        <taxon>Thamnophilidae</taxon>
        <taxon>Willisornis</taxon>
    </lineage>
</organism>
<evidence type="ECO:0000313" key="2">
    <source>
        <dbReference type="Proteomes" id="UP001145742"/>
    </source>
</evidence>
<reference evidence="1" key="1">
    <citation type="submission" date="2019-10" db="EMBL/GenBank/DDBJ databases">
        <authorList>
            <person name="Soares A.E.R."/>
            <person name="Aleixo A."/>
            <person name="Schneider P."/>
            <person name="Miyaki C.Y."/>
            <person name="Schneider M.P."/>
            <person name="Mello C."/>
            <person name="Vasconcelos A.T.R."/>
        </authorList>
    </citation>
    <scope>NUCLEOTIDE SEQUENCE</scope>
    <source>
        <tissue evidence="1">Muscle</tissue>
    </source>
</reference>